<dbReference type="EMBL" id="JAIXNE010000002">
    <property type="protein sequence ID" value="MCA6075334.1"/>
    <property type="molecule type" value="Genomic_DNA"/>
</dbReference>
<proteinExistence type="predicted"/>
<dbReference type="InterPro" id="IPR034660">
    <property type="entry name" value="DinB/YfiT-like"/>
</dbReference>
<evidence type="ECO:0000313" key="3">
    <source>
        <dbReference type="EMBL" id="MCA6076511.1"/>
    </source>
</evidence>
<dbReference type="Gene3D" id="1.20.120.450">
    <property type="entry name" value="dinb family like domain"/>
    <property type="match status" value="1"/>
</dbReference>
<keyword evidence="5" id="KW-1185">Reference proteome</keyword>
<dbReference type="GO" id="GO:0016787">
    <property type="term" value="F:hydrolase activity"/>
    <property type="evidence" value="ECO:0007669"/>
    <property type="project" value="UniProtKB-KW"/>
</dbReference>
<evidence type="ECO:0000313" key="4">
    <source>
        <dbReference type="EMBL" id="MCA6077639.1"/>
    </source>
</evidence>
<name>A0A9X1HW87_9BACT</name>
<gene>
    <name evidence="2" type="ORF">LDX50_10665</name>
    <name evidence="3" type="ORF">LDX50_16635</name>
    <name evidence="4" type="ORF">LDX50_22355</name>
</gene>
<dbReference type="Pfam" id="PF12867">
    <property type="entry name" value="DinB_2"/>
    <property type="match status" value="1"/>
</dbReference>
<evidence type="ECO:0000313" key="5">
    <source>
        <dbReference type="Proteomes" id="UP001139409"/>
    </source>
</evidence>
<dbReference type="AlphaFoldDB" id="A0A9X1HW87"/>
<dbReference type="SUPFAM" id="SSF109854">
    <property type="entry name" value="DinB/YfiT-like putative metalloenzymes"/>
    <property type="match status" value="1"/>
</dbReference>
<protein>
    <submittedName>
        <fullName evidence="4">Metal-dependent hydrolase</fullName>
    </submittedName>
</protein>
<evidence type="ECO:0000313" key="2">
    <source>
        <dbReference type="EMBL" id="MCA6075334.1"/>
    </source>
</evidence>
<sequence>MDPLKFPIGPFSIRETNRPRAERIEDIRNFPEQIKNLIEPLQPEGLHYTYRPGGWTIQQLIHHCADSHMNAVIRFKLALTEDQPTILPYRQSAWAELYDTQKVDIWWSVRLLEGLHKRWTALLENMTEAEFSRTYIHPEHAHSIFTLDEATAQYSWHCRHHLAHLQLAINQNS</sequence>
<accession>A0A9X1HW87</accession>
<reference evidence="4" key="1">
    <citation type="submission" date="2021-09" db="EMBL/GenBank/DDBJ databases">
        <title>Fulvivirga sp. isolated from coastal sediment.</title>
        <authorList>
            <person name="Yu H."/>
        </authorList>
    </citation>
    <scope>NUCLEOTIDE SEQUENCE</scope>
    <source>
        <strain evidence="4">1062</strain>
    </source>
</reference>
<comment type="caution">
    <text evidence="4">The sequence shown here is derived from an EMBL/GenBank/DDBJ whole genome shotgun (WGS) entry which is preliminary data.</text>
</comment>
<keyword evidence="4" id="KW-0378">Hydrolase</keyword>
<dbReference type="EMBL" id="JAIXNE010000003">
    <property type="protein sequence ID" value="MCA6076511.1"/>
    <property type="molecule type" value="Genomic_DNA"/>
</dbReference>
<dbReference type="EMBL" id="JAIXNE010000004">
    <property type="protein sequence ID" value="MCA6077639.1"/>
    <property type="molecule type" value="Genomic_DNA"/>
</dbReference>
<dbReference type="InterPro" id="IPR024775">
    <property type="entry name" value="DinB-like"/>
</dbReference>
<dbReference type="NCBIfam" id="NF009807">
    <property type="entry name" value="PRK13291.1"/>
    <property type="match status" value="1"/>
</dbReference>
<dbReference type="RefSeq" id="WP_225698437.1">
    <property type="nucleotide sequence ID" value="NZ_JAIXNE010000002.1"/>
</dbReference>
<feature type="domain" description="DinB-like" evidence="1">
    <location>
        <begin position="34"/>
        <end position="164"/>
    </location>
</feature>
<organism evidence="4 5">
    <name type="scientific">Fulvivirga sedimenti</name>
    <dbReference type="NCBI Taxonomy" id="2879465"/>
    <lineage>
        <taxon>Bacteria</taxon>
        <taxon>Pseudomonadati</taxon>
        <taxon>Bacteroidota</taxon>
        <taxon>Cytophagia</taxon>
        <taxon>Cytophagales</taxon>
        <taxon>Fulvivirgaceae</taxon>
        <taxon>Fulvivirga</taxon>
    </lineage>
</organism>
<dbReference type="Proteomes" id="UP001139409">
    <property type="component" value="Unassembled WGS sequence"/>
</dbReference>
<evidence type="ECO:0000259" key="1">
    <source>
        <dbReference type="Pfam" id="PF12867"/>
    </source>
</evidence>